<organism evidence="3 4">
    <name type="scientific">Paractinoplanes bogorensis</name>
    <dbReference type="NCBI Taxonomy" id="1610840"/>
    <lineage>
        <taxon>Bacteria</taxon>
        <taxon>Bacillati</taxon>
        <taxon>Actinomycetota</taxon>
        <taxon>Actinomycetes</taxon>
        <taxon>Micromonosporales</taxon>
        <taxon>Micromonosporaceae</taxon>
        <taxon>Paractinoplanes</taxon>
    </lineage>
</organism>
<keyword evidence="4" id="KW-1185">Reference proteome</keyword>
<comment type="caution">
    <text evidence="3">The sequence shown here is derived from an EMBL/GenBank/DDBJ whole genome shotgun (WGS) entry which is preliminary data.</text>
</comment>
<protein>
    <submittedName>
        <fullName evidence="3">FHA domain-containing protein</fullName>
    </submittedName>
</protein>
<dbReference type="EMBL" id="JAHKKG010000001">
    <property type="protein sequence ID" value="MBU2661883.1"/>
    <property type="molecule type" value="Genomic_DNA"/>
</dbReference>
<sequence length="384" mass="41573">MRFEVSKVLDAIEARLTTDPALARAVVDMSEIVRYADLDGGRPASSVRLGLVIDALGKRVSEENVPVYVVAPRGLLSDTDLTSNERMVIRRWADDGKVEVVPQVDDRVFEVAELLGLPVLTRTRGDRERHPWVDEPGRLLAAVAGEGGSTVLMARVGRGEPPKPAERSQVGERLLARIWSCPEPNCTSFGSGGDPDSPFADMRTYTSPVSQPPPSLRTGAPTCPRHGARLQDAGPRPSVEVMSVRIDGVIRCRFVVSTDEPVVVGRAPDGGRGVMLGQWLTDDARKWISRGHVQFTLRTDGNLTVQDISTNGSGVRPGGSTSDDERIALHRQESRTLGPTDVVELYGGVNVGRSKMWATGGVVQPESVMAEAPTMALRKFERPS</sequence>
<dbReference type="Proteomes" id="UP001519654">
    <property type="component" value="Unassembled WGS sequence"/>
</dbReference>
<dbReference type="SUPFAM" id="SSF49879">
    <property type="entry name" value="SMAD/FHA domain"/>
    <property type="match status" value="1"/>
</dbReference>
<dbReference type="RefSeq" id="WP_215783897.1">
    <property type="nucleotide sequence ID" value="NZ_JAHKKG010000001.1"/>
</dbReference>
<evidence type="ECO:0000313" key="4">
    <source>
        <dbReference type="Proteomes" id="UP001519654"/>
    </source>
</evidence>
<keyword evidence="1" id="KW-0597">Phosphoprotein</keyword>
<reference evidence="3 4" key="1">
    <citation type="submission" date="2021-06" db="EMBL/GenBank/DDBJ databases">
        <title>Actinoplanes lichenicola sp. nov., and Actinoplanes ovalisporus sp. nov., isolated from lichen in Thailand.</title>
        <authorList>
            <person name="Saeng-In P."/>
            <person name="Kanchanasin P."/>
            <person name="Yuki M."/>
            <person name="Kudo T."/>
            <person name="Ohkuma M."/>
            <person name="Phongsopitanun W."/>
            <person name="Tanasupawat S."/>
        </authorList>
    </citation>
    <scope>NUCLEOTIDE SEQUENCE [LARGE SCALE GENOMIC DNA]</scope>
    <source>
        <strain evidence="3 4">NBRC 110975</strain>
    </source>
</reference>
<evidence type="ECO:0000259" key="2">
    <source>
        <dbReference type="PROSITE" id="PS50006"/>
    </source>
</evidence>
<dbReference type="PROSITE" id="PS50006">
    <property type="entry name" value="FHA_DOMAIN"/>
    <property type="match status" value="1"/>
</dbReference>
<dbReference type="Gene3D" id="2.60.200.20">
    <property type="match status" value="1"/>
</dbReference>
<name>A0ABS5YF17_9ACTN</name>
<evidence type="ECO:0000313" key="3">
    <source>
        <dbReference type="EMBL" id="MBU2661883.1"/>
    </source>
</evidence>
<proteinExistence type="predicted"/>
<dbReference type="InterPro" id="IPR000253">
    <property type="entry name" value="FHA_dom"/>
</dbReference>
<evidence type="ECO:0000256" key="1">
    <source>
        <dbReference type="ARBA" id="ARBA00022553"/>
    </source>
</evidence>
<accession>A0ABS5YF17</accession>
<dbReference type="InterPro" id="IPR008984">
    <property type="entry name" value="SMAD_FHA_dom_sf"/>
</dbReference>
<feature type="domain" description="FHA" evidence="2">
    <location>
        <begin position="262"/>
        <end position="315"/>
    </location>
</feature>
<gene>
    <name evidence="3" type="ORF">KOI35_00030</name>
</gene>